<keyword evidence="7" id="KW-1185">Reference proteome</keyword>
<evidence type="ECO:0000256" key="2">
    <source>
        <dbReference type="ARBA" id="ARBA00022723"/>
    </source>
</evidence>
<dbReference type="Proteomes" id="UP001230220">
    <property type="component" value="Unassembled WGS sequence"/>
</dbReference>
<comment type="similarity">
    <text evidence="5">Belongs to the creatininase superfamily.</text>
</comment>
<evidence type="ECO:0000256" key="5">
    <source>
        <dbReference type="ARBA" id="ARBA00024029"/>
    </source>
</evidence>
<dbReference type="InterPro" id="IPR003785">
    <property type="entry name" value="Creatininase/forma_Hydrolase"/>
</dbReference>
<proteinExistence type="inferred from homology"/>
<dbReference type="GO" id="GO:0047789">
    <property type="term" value="F:creatininase activity"/>
    <property type="evidence" value="ECO:0007669"/>
    <property type="project" value="UniProtKB-EC"/>
</dbReference>
<dbReference type="EMBL" id="JAUSUR010000004">
    <property type="protein sequence ID" value="MDQ0361532.1"/>
    <property type="molecule type" value="Genomic_DNA"/>
</dbReference>
<reference evidence="6 7" key="1">
    <citation type="submission" date="2023-07" db="EMBL/GenBank/DDBJ databases">
        <title>Genomic Encyclopedia of Type Strains, Phase IV (KMG-IV): sequencing the most valuable type-strain genomes for metagenomic binning, comparative biology and taxonomic classification.</title>
        <authorList>
            <person name="Goeker M."/>
        </authorList>
    </citation>
    <scope>NUCLEOTIDE SEQUENCE [LARGE SCALE GENOMIC DNA]</scope>
    <source>
        <strain evidence="6 7">DSM 16784</strain>
    </source>
</reference>
<dbReference type="RefSeq" id="WP_307408345.1">
    <property type="nucleotide sequence ID" value="NZ_JAUSUR010000004.1"/>
</dbReference>
<comment type="caution">
    <text evidence="6">The sequence shown here is derived from an EMBL/GenBank/DDBJ whole genome shotgun (WGS) entry which is preliminary data.</text>
</comment>
<keyword evidence="2" id="KW-0479">Metal-binding</keyword>
<keyword evidence="4" id="KW-0862">Zinc</keyword>
<comment type="cofactor">
    <cofactor evidence="1">
        <name>Zn(2+)</name>
        <dbReference type="ChEBI" id="CHEBI:29105"/>
    </cofactor>
</comment>
<name>A0ABU0E3Q5_9FIRM</name>
<sequence>MKYSEMTWKEIDLIEKDKCLFILPIGSCEQHGPHLPMNVDAEISLNLSEIIENNYYSALLPPVNYSCRSLPSSGGGYEFPGTLYVDSNIFISYLKSLLRSIFQNGAKNLIILNGHWENESCIFEAIEQLREEEVLIDIKVIAFSWWNLVSGEKMRNIFGEFDNWSIEHAGASETSLMMYFKPESVRINKMKDCISPPPEGIYAYPIPNKWKGNDGVLSKVEHVTVDMGKELYELLEQQIIKVVEEILYD</sequence>
<protein>
    <submittedName>
        <fullName evidence="6">Creatinine amidohydrolase</fullName>
        <ecNumber evidence="6">3.5.2.10</ecNumber>
    </submittedName>
</protein>
<keyword evidence="3 6" id="KW-0378">Hydrolase</keyword>
<evidence type="ECO:0000313" key="6">
    <source>
        <dbReference type="EMBL" id="MDQ0361532.1"/>
    </source>
</evidence>
<dbReference type="SUPFAM" id="SSF102215">
    <property type="entry name" value="Creatininase"/>
    <property type="match status" value="1"/>
</dbReference>
<evidence type="ECO:0000313" key="7">
    <source>
        <dbReference type="Proteomes" id="UP001230220"/>
    </source>
</evidence>
<dbReference type="PANTHER" id="PTHR35005:SF1">
    <property type="entry name" value="2-AMINO-5-FORMYLAMINO-6-RIBOSYLAMINOPYRIMIDIN-4(3H)-ONE 5'-MONOPHOSPHATE DEFORMYLASE"/>
    <property type="match status" value="1"/>
</dbReference>
<dbReference type="Pfam" id="PF02633">
    <property type="entry name" value="Creatininase"/>
    <property type="match status" value="1"/>
</dbReference>
<organism evidence="6 7">
    <name type="scientific">Breznakia pachnodae</name>
    <dbReference type="NCBI Taxonomy" id="265178"/>
    <lineage>
        <taxon>Bacteria</taxon>
        <taxon>Bacillati</taxon>
        <taxon>Bacillota</taxon>
        <taxon>Erysipelotrichia</taxon>
        <taxon>Erysipelotrichales</taxon>
        <taxon>Erysipelotrichaceae</taxon>
        <taxon>Breznakia</taxon>
    </lineage>
</organism>
<dbReference type="EC" id="3.5.2.10" evidence="6"/>
<dbReference type="PANTHER" id="PTHR35005">
    <property type="entry name" value="3-DEHYDRO-SCYLLO-INOSOSE HYDROLASE"/>
    <property type="match status" value="1"/>
</dbReference>
<evidence type="ECO:0000256" key="4">
    <source>
        <dbReference type="ARBA" id="ARBA00022833"/>
    </source>
</evidence>
<dbReference type="Gene3D" id="3.40.50.10310">
    <property type="entry name" value="Creatininase"/>
    <property type="match status" value="1"/>
</dbReference>
<dbReference type="InterPro" id="IPR024087">
    <property type="entry name" value="Creatininase-like_sf"/>
</dbReference>
<gene>
    <name evidence="6" type="ORF">J2S15_002282</name>
</gene>
<evidence type="ECO:0000256" key="1">
    <source>
        <dbReference type="ARBA" id="ARBA00001947"/>
    </source>
</evidence>
<evidence type="ECO:0000256" key="3">
    <source>
        <dbReference type="ARBA" id="ARBA00022801"/>
    </source>
</evidence>
<accession>A0ABU0E3Q5</accession>